<gene>
    <name evidence="1" type="ORF">K7432_017134</name>
</gene>
<proteinExistence type="predicted"/>
<name>A0ABR2WDR3_9FUNG</name>
<protein>
    <submittedName>
        <fullName evidence="1">Uncharacterized protein</fullName>
    </submittedName>
</protein>
<dbReference type="EMBL" id="JASJQH010003377">
    <property type="protein sequence ID" value="KAK9759648.1"/>
    <property type="molecule type" value="Genomic_DNA"/>
</dbReference>
<organism evidence="1 2">
    <name type="scientific">Basidiobolus ranarum</name>
    <dbReference type="NCBI Taxonomy" id="34480"/>
    <lineage>
        <taxon>Eukaryota</taxon>
        <taxon>Fungi</taxon>
        <taxon>Fungi incertae sedis</taxon>
        <taxon>Zoopagomycota</taxon>
        <taxon>Entomophthoromycotina</taxon>
        <taxon>Basidiobolomycetes</taxon>
        <taxon>Basidiobolales</taxon>
        <taxon>Basidiobolaceae</taxon>
        <taxon>Basidiobolus</taxon>
    </lineage>
</organism>
<reference evidence="1 2" key="1">
    <citation type="submission" date="2023-04" db="EMBL/GenBank/DDBJ databases">
        <title>Genome of Basidiobolus ranarum AG-B5.</title>
        <authorList>
            <person name="Stajich J.E."/>
            <person name="Carter-House D."/>
            <person name="Gryganskyi A."/>
        </authorList>
    </citation>
    <scope>NUCLEOTIDE SEQUENCE [LARGE SCALE GENOMIC DNA]</scope>
    <source>
        <strain evidence="1 2">AG-B5</strain>
    </source>
</reference>
<dbReference type="Proteomes" id="UP001479436">
    <property type="component" value="Unassembled WGS sequence"/>
</dbReference>
<sequence length="56" mass="6364">MRSSELFWLFIASCTTSEHVIDLLKTLALGLGNKEDNENEHYYTACTKDDVQSPID</sequence>
<evidence type="ECO:0000313" key="1">
    <source>
        <dbReference type="EMBL" id="KAK9759648.1"/>
    </source>
</evidence>
<comment type="caution">
    <text evidence="1">The sequence shown here is derived from an EMBL/GenBank/DDBJ whole genome shotgun (WGS) entry which is preliminary data.</text>
</comment>
<evidence type="ECO:0000313" key="2">
    <source>
        <dbReference type="Proteomes" id="UP001479436"/>
    </source>
</evidence>
<accession>A0ABR2WDR3</accession>
<keyword evidence="2" id="KW-1185">Reference proteome</keyword>